<evidence type="ECO:0000256" key="3">
    <source>
        <dbReference type="SAM" id="Phobius"/>
    </source>
</evidence>
<name>A0A916Y9W6_9MICO</name>
<evidence type="ECO:0000313" key="4">
    <source>
        <dbReference type="EMBL" id="GGD36640.1"/>
    </source>
</evidence>
<reference evidence="4" key="1">
    <citation type="journal article" date="2014" name="Int. J. Syst. Evol. Microbiol.">
        <title>Complete genome sequence of Corynebacterium casei LMG S-19264T (=DSM 44701T), isolated from a smear-ripened cheese.</title>
        <authorList>
            <consortium name="US DOE Joint Genome Institute (JGI-PGF)"/>
            <person name="Walter F."/>
            <person name="Albersmeier A."/>
            <person name="Kalinowski J."/>
            <person name="Ruckert C."/>
        </authorList>
    </citation>
    <scope>NUCLEOTIDE SEQUENCE</scope>
    <source>
        <strain evidence="4">CGMCC 1.15152</strain>
    </source>
</reference>
<feature type="region of interest" description="Disordered" evidence="2">
    <location>
        <begin position="88"/>
        <end position="122"/>
    </location>
</feature>
<dbReference type="Gene3D" id="2.60.40.1240">
    <property type="match status" value="1"/>
</dbReference>
<evidence type="ECO:0000256" key="2">
    <source>
        <dbReference type="SAM" id="MobiDB-lite"/>
    </source>
</evidence>
<dbReference type="Proteomes" id="UP000633205">
    <property type="component" value="Unassembled WGS sequence"/>
</dbReference>
<comment type="caution">
    <text evidence="4">The sequence shown here is derived from an EMBL/GenBank/DDBJ whole genome shotgun (WGS) entry which is preliminary data.</text>
</comment>
<keyword evidence="3" id="KW-0472">Membrane</keyword>
<feature type="compositionally biased region" description="Low complexity" evidence="2">
    <location>
        <begin position="17"/>
        <end position="30"/>
    </location>
</feature>
<evidence type="ECO:0008006" key="6">
    <source>
        <dbReference type="Google" id="ProtNLM"/>
    </source>
</evidence>
<dbReference type="AlphaFoldDB" id="A0A916Y9W6"/>
<evidence type="ECO:0000256" key="1">
    <source>
        <dbReference type="ARBA" id="ARBA00022729"/>
    </source>
</evidence>
<feature type="transmembrane region" description="Helical" evidence="3">
    <location>
        <begin position="57"/>
        <end position="79"/>
    </location>
</feature>
<reference evidence="4" key="2">
    <citation type="submission" date="2020-09" db="EMBL/GenBank/DDBJ databases">
        <authorList>
            <person name="Sun Q."/>
            <person name="Zhou Y."/>
        </authorList>
    </citation>
    <scope>NUCLEOTIDE SEQUENCE</scope>
    <source>
        <strain evidence="4">CGMCC 1.15152</strain>
    </source>
</reference>
<feature type="region of interest" description="Disordered" evidence="2">
    <location>
        <begin position="1"/>
        <end position="48"/>
    </location>
</feature>
<proteinExistence type="predicted"/>
<keyword evidence="5" id="KW-1185">Reference proteome</keyword>
<keyword evidence="3" id="KW-0812">Transmembrane</keyword>
<accession>A0A916Y9W6</accession>
<organism evidence="4 5">
    <name type="scientific">Microbacterium faecale</name>
    <dbReference type="NCBI Taxonomy" id="1804630"/>
    <lineage>
        <taxon>Bacteria</taxon>
        <taxon>Bacillati</taxon>
        <taxon>Actinomycetota</taxon>
        <taxon>Actinomycetes</taxon>
        <taxon>Micrococcales</taxon>
        <taxon>Microbacteriaceae</taxon>
        <taxon>Microbacterium</taxon>
    </lineage>
</organism>
<gene>
    <name evidence="4" type="ORF">GCM10010915_16630</name>
</gene>
<keyword evidence="3" id="KW-1133">Transmembrane helix</keyword>
<sequence>MPDSGSGDAGSHPSGHGAPQQAPYAQQGQQLDYGPGGGPGTRPPTSPGRGTPWYARWYLWVAVATVIVAGAAIAAVVIFGPSMFGATGGEERPPATQSPSPEEDPGDGTGEPPSDDTGEPGQELALGESVAIGEDWEVVVDDPNMDATSDLLDRGNPEPPEGTVYVTINLTATNTGDEAAQIYDNIAMAYVDESGEQFLTSTAVAPDDAYLLSETPVGQSDSGNYVFEVPEGSEGGYWLVRVRTPHFTGPTFTYANE</sequence>
<evidence type="ECO:0000313" key="5">
    <source>
        <dbReference type="Proteomes" id="UP000633205"/>
    </source>
</evidence>
<protein>
    <recommendedName>
        <fullName evidence="6">DUF4352 domain-containing protein</fullName>
    </recommendedName>
</protein>
<keyword evidence="1" id="KW-0732">Signal</keyword>
<dbReference type="EMBL" id="BMHO01000001">
    <property type="protein sequence ID" value="GGD36640.1"/>
    <property type="molecule type" value="Genomic_DNA"/>
</dbReference>
<dbReference type="InterPro" id="IPR029050">
    <property type="entry name" value="Immunoprotect_excell_Ig-like"/>
</dbReference>